<dbReference type="EMBL" id="QNRQ01000004">
    <property type="protein sequence ID" value="RBP40025.1"/>
    <property type="molecule type" value="Genomic_DNA"/>
</dbReference>
<evidence type="ECO:0000313" key="4">
    <source>
        <dbReference type="EMBL" id="RBP40025.1"/>
    </source>
</evidence>
<dbReference type="AlphaFoldDB" id="A0A366HF63"/>
<name>A0A366HF63_9BURK</name>
<keyword evidence="3" id="KW-0472">Membrane</keyword>
<keyword evidence="1" id="KW-0175">Coiled coil</keyword>
<dbReference type="RefSeq" id="WP_113932991.1">
    <property type="nucleotide sequence ID" value="NZ_JACCEU010000005.1"/>
</dbReference>
<accession>A0A366HF63</accession>
<evidence type="ECO:0000256" key="2">
    <source>
        <dbReference type="SAM" id="MobiDB-lite"/>
    </source>
</evidence>
<keyword evidence="3" id="KW-1133">Transmembrane helix</keyword>
<reference evidence="4 5" key="1">
    <citation type="submission" date="2018-06" db="EMBL/GenBank/DDBJ databases">
        <title>Genomic Encyclopedia of Type Strains, Phase IV (KMG-IV): sequencing the most valuable type-strain genomes for metagenomic binning, comparative biology and taxonomic classification.</title>
        <authorList>
            <person name="Goeker M."/>
        </authorList>
    </citation>
    <scope>NUCLEOTIDE SEQUENCE [LARGE SCALE GENOMIC DNA]</scope>
    <source>
        <strain evidence="4 5">DSM 25520</strain>
    </source>
</reference>
<comment type="caution">
    <text evidence="4">The sequence shown here is derived from an EMBL/GenBank/DDBJ whole genome shotgun (WGS) entry which is preliminary data.</text>
</comment>
<evidence type="ECO:0000256" key="3">
    <source>
        <dbReference type="SAM" id="Phobius"/>
    </source>
</evidence>
<dbReference type="Proteomes" id="UP000253628">
    <property type="component" value="Unassembled WGS sequence"/>
</dbReference>
<dbReference type="InterPro" id="IPR046703">
    <property type="entry name" value="DUF6776"/>
</dbReference>
<evidence type="ECO:0000256" key="1">
    <source>
        <dbReference type="SAM" id="Coils"/>
    </source>
</evidence>
<feature type="region of interest" description="Disordered" evidence="2">
    <location>
        <begin position="1"/>
        <end position="23"/>
    </location>
</feature>
<proteinExistence type="predicted"/>
<gene>
    <name evidence="4" type="ORF">DFR37_104121</name>
</gene>
<dbReference type="OrthoDB" id="8585321at2"/>
<evidence type="ECO:0000313" key="5">
    <source>
        <dbReference type="Proteomes" id="UP000253628"/>
    </source>
</evidence>
<dbReference type="Pfam" id="PF20567">
    <property type="entry name" value="DUF6776"/>
    <property type="match status" value="1"/>
</dbReference>
<keyword evidence="5" id="KW-1185">Reference proteome</keyword>
<organism evidence="4 5">
    <name type="scientific">Eoetvoesiella caeni</name>
    <dbReference type="NCBI Taxonomy" id="645616"/>
    <lineage>
        <taxon>Bacteria</taxon>
        <taxon>Pseudomonadati</taxon>
        <taxon>Pseudomonadota</taxon>
        <taxon>Betaproteobacteria</taxon>
        <taxon>Burkholderiales</taxon>
        <taxon>Alcaligenaceae</taxon>
        <taxon>Eoetvoesiella</taxon>
    </lineage>
</organism>
<protein>
    <submittedName>
        <fullName evidence="4">Uncharacterized protein</fullName>
    </submittedName>
</protein>
<feature type="coiled-coil region" evidence="1">
    <location>
        <begin position="54"/>
        <end position="120"/>
    </location>
</feature>
<sequence length="266" mass="28461">MGKEDDAVEQMPPGPSPAPARSPGALSRGRWYIGLAVALLLGLALGYGGSRYMLDSGQRQYEDLKKQLDVTAAQHLYDLNAAMMRADAFEGRLAVEESTRKSLEATLQATQQDLGRARDQLAFFNQLLPPGPNGSISIRALDIQRQGSILSYKTLLMRNAPGETAFNGLMEFVANGTEKGKAVKITLEPAQAADMRASTNAAAQVDAASAGSKAEPQKLELSFDQFQRSEGLLSIPAGFVPKTVTLNILEGKTVRVSRTVSLPSAP</sequence>
<keyword evidence="3" id="KW-0812">Transmembrane</keyword>
<feature type="transmembrane region" description="Helical" evidence="3">
    <location>
        <begin position="31"/>
        <end position="49"/>
    </location>
</feature>